<comment type="caution">
    <text evidence="1">The sequence shown here is derived from an EMBL/GenBank/DDBJ whole genome shotgun (WGS) entry which is preliminary data.</text>
</comment>
<evidence type="ECO:0000313" key="1">
    <source>
        <dbReference type="EMBL" id="RAJ76589.1"/>
    </source>
</evidence>
<evidence type="ECO:0000313" key="2">
    <source>
        <dbReference type="Proteomes" id="UP000249819"/>
    </source>
</evidence>
<proteinExistence type="predicted"/>
<dbReference type="Proteomes" id="UP000249819">
    <property type="component" value="Unassembled WGS sequence"/>
</dbReference>
<gene>
    <name evidence="1" type="ORF">CLV59_108108</name>
</gene>
<name>A0A327VR81_9BACT</name>
<protein>
    <submittedName>
        <fullName evidence="1">Uncharacterized protein</fullName>
    </submittedName>
</protein>
<sequence length="70" mass="7734">MPFRLSLMLYPRASIHAFIGILPVIEITLPTQFVDTAPSFMEVTFTVGALLSRIGSNKNSQPAEILTKNK</sequence>
<accession>A0A327VR81</accession>
<dbReference type="EMBL" id="QLMA01000008">
    <property type="protein sequence ID" value="RAJ76589.1"/>
    <property type="molecule type" value="Genomic_DNA"/>
</dbReference>
<organism evidence="1 2">
    <name type="scientific">Chitinophaga dinghuensis</name>
    <dbReference type="NCBI Taxonomy" id="1539050"/>
    <lineage>
        <taxon>Bacteria</taxon>
        <taxon>Pseudomonadati</taxon>
        <taxon>Bacteroidota</taxon>
        <taxon>Chitinophagia</taxon>
        <taxon>Chitinophagales</taxon>
        <taxon>Chitinophagaceae</taxon>
        <taxon>Chitinophaga</taxon>
    </lineage>
</organism>
<reference evidence="1 2" key="1">
    <citation type="submission" date="2018-06" db="EMBL/GenBank/DDBJ databases">
        <title>Genomic Encyclopedia of Archaeal and Bacterial Type Strains, Phase II (KMG-II): from individual species to whole genera.</title>
        <authorList>
            <person name="Goeker M."/>
        </authorList>
    </citation>
    <scope>NUCLEOTIDE SEQUENCE [LARGE SCALE GENOMIC DNA]</scope>
    <source>
        <strain evidence="1 2">DSM 29821</strain>
    </source>
</reference>
<keyword evidence="2" id="KW-1185">Reference proteome</keyword>
<dbReference type="AlphaFoldDB" id="A0A327VR81"/>